<gene>
    <name evidence="2" type="ORF">METZ01_LOCUS53576</name>
</gene>
<dbReference type="EMBL" id="UINC01002830">
    <property type="protein sequence ID" value="SVA00722.1"/>
    <property type="molecule type" value="Genomic_DNA"/>
</dbReference>
<feature type="compositionally biased region" description="Acidic residues" evidence="1">
    <location>
        <begin position="210"/>
        <end position="219"/>
    </location>
</feature>
<reference evidence="2" key="1">
    <citation type="submission" date="2018-05" db="EMBL/GenBank/DDBJ databases">
        <authorList>
            <person name="Lanie J.A."/>
            <person name="Ng W.-L."/>
            <person name="Kazmierczak K.M."/>
            <person name="Andrzejewski T.M."/>
            <person name="Davidsen T.M."/>
            <person name="Wayne K.J."/>
            <person name="Tettelin H."/>
            <person name="Glass J.I."/>
            <person name="Rusch D."/>
            <person name="Podicherti R."/>
            <person name="Tsui H.-C.T."/>
            <person name="Winkler M.E."/>
        </authorList>
    </citation>
    <scope>NUCLEOTIDE SEQUENCE</scope>
</reference>
<accession>A0A381S9E6</accession>
<feature type="region of interest" description="Disordered" evidence="1">
    <location>
        <begin position="176"/>
        <end position="230"/>
    </location>
</feature>
<evidence type="ECO:0000313" key="2">
    <source>
        <dbReference type="EMBL" id="SVA00722.1"/>
    </source>
</evidence>
<sequence>MIATALRYLIVATLLSGAAAGLFAAGQLDRRLAEADRAIATLDLTGAERTYAEIADSLTLTEWLPWVLRGTRESVATRRAALQYWRGNYATLVDAYTRPDSPSMANNIDLQFVVANADYRSAQQPGANRELALGTIDHAIGVYRRLLEGNDAYRDAAFNYELMVRLRTQIASGDEVPNFQRPTIPGNPGEAPPEEDMEDVQIYVPRDSVIDPDDTEDPTIGEGAPIRRRG</sequence>
<proteinExistence type="predicted"/>
<dbReference type="AlphaFoldDB" id="A0A381S9E6"/>
<evidence type="ECO:0000256" key="1">
    <source>
        <dbReference type="SAM" id="MobiDB-lite"/>
    </source>
</evidence>
<protein>
    <submittedName>
        <fullName evidence="2">Uncharacterized protein</fullName>
    </submittedName>
</protein>
<name>A0A381S9E6_9ZZZZ</name>
<organism evidence="2">
    <name type="scientific">marine metagenome</name>
    <dbReference type="NCBI Taxonomy" id="408172"/>
    <lineage>
        <taxon>unclassified sequences</taxon>
        <taxon>metagenomes</taxon>
        <taxon>ecological metagenomes</taxon>
    </lineage>
</organism>